<evidence type="ECO:0000313" key="2">
    <source>
        <dbReference type="EMBL" id="MDC0827992.1"/>
    </source>
</evidence>
<gene>
    <name evidence="2" type="ORF">POG00_04620</name>
</gene>
<protein>
    <submittedName>
        <fullName evidence="2">Uncharacterized protein</fullName>
    </submittedName>
</protein>
<dbReference type="RefSeq" id="WP_195191167.1">
    <property type="nucleotide sequence ID" value="NZ_JADMUL010000011.1"/>
</dbReference>
<proteinExistence type="predicted"/>
<comment type="caution">
    <text evidence="2">The sequence shown here is derived from an EMBL/GenBank/DDBJ whole genome shotgun (WGS) entry which is preliminary data.</text>
</comment>
<reference evidence="2" key="1">
    <citation type="submission" date="2023-01" db="EMBL/GenBank/DDBJ databases">
        <title>Human gut microbiome strain richness.</title>
        <authorList>
            <person name="Chen-Liaw A."/>
        </authorList>
    </citation>
    <scope>NUCLEOTIDE SEQUENCE</scope>
    <source>
        <strain evidence="2">D55st1_G4_D55t1_190419</strain>
    </source>
</reference>
<evidence type="ECO:0000313" key="3">
    <source>
        <dbReference type="Proteomes" id="UP001220658"/>
    </source>
</evidence>
<dbReference type="Proteomes" id="UP001220658">
    <property type="component" value="Unassembled WGS sequence"/>
</dbReference>
<name>A0AAW6FSW0_9FIRM</name>
<feature type="compositionally biased region" description="Basic and acidic residues" evidence="1">
    <location>
        <begin position="166"/>
        <end position="184"/>
    </location>
</feature>
<sequence>MPAKAHIYVSDRQIKYGQYGRDENNERKFIPYTHTYAKTPDGKPVPMVHVELPSFEKRKKIHGDNVHKFGEDKNGINRDERRAYIQVPAAKVYDARQGRKDDKGKSKMKVIYIDNNEARFNVYFHSEMTGNGRWDKPEKANIDLKELQKLFPASLEQVRNLRSQKVKETEKTQDVQIEKQKEQTQTHMQVHKKTKGKNEPCIG</sequence>
<organism evidence="2 3">
    <name type="scientific">Faecalitalea cylindroides</name>
    <dbReference type="NCBI Taxonomy" id="39483"/>
    <lineage>
        <taxon>Bacteria</taxon>
        <taxon>Bacillati</taxon>
        <taxon>Bacillota</taxon>
        <taxon>Erysipelotrichia</taxon>
        <taxon>Erysipelotrichales</taxon>
        <taxon>Erysipelotrichaceae</taxon>
        <taxon>Faecalitalea</taxon>
    </lineage>
</organism>
<feature type="region of interest" description="Disordered" evidence="1">
    <location>
        <begin position="166"/>
        <end position="203"/>
    </location>
</feature>
<dbReference type="EMBL" id="JAQNCK010000009">
    <property type="protein sequence ID" value="MDC0827992.1"/>
    <property type="molecule type" value="Genomic_DNA"/>
</dbReference>
<accession>A0AAW6FSW0</accession>
<dbReference type="AlphaFoldDB" id="A0AAW6FSW0"/>
<evidence type="ECO:0000256" key="1">
    <source>
        <dbReference type="SAM" id="MobiDB-lite"/>
    </source>
</evidence>